<dbReference type="GO" id="GO:0033094">
    <property type="term" value="F:putrescine--2-oxoglutarate transaminase activity"/>
    <property type="evidence" value="ECO:0007669"/>
    <property type="project" value="UniProtKB-EC"/>
</dbReference>
<dbReference type="Gene3D" id="3.90.1150.10">
    <property type="entry name" value="Aspartate Aminotransferase, domain 1"/>
    <property type="match status" value="1"/>
</dbReference>
<evidence type="ECO:0000313" key="3">
    <source>
        <dbReference type="EMBL" id="KAF1084733.1"/>
    </source>
</evidence>
<reference evidence="3" key="1">
    <citation type="submission" date="2016-02" db="EMBL/GenBank/DDBJ databases">
        <title>Draft Genome Sequence of Sporotomaculum syntrophicum Strain FB, a Syntrophic Benzoate Degrader.</title>
        <authorList>
            <person name="Nobu M.K."/>
            <person name="Narihiro T."/>
            <person name="Qiu Y.-L."/>
            <person name="Ohashi A."/>
            <person name="Liu W.-T."/>
            <person name="Yuji S."/>
        </authorList>
    </citation>
    <scope>NUCLEOTIDE SEQUENCE</scope>
    <source>
        <strain evidence="3">FB</strain>
    </source>
</reference>
<gene>
    <name evidence="3" type="primary">patA_2</name>
    <name evidence="3" type="ORF">SPSYN_02519</name>
</gene>
<dbReference type="GO" id="GO:0042802">
    <property type="term" value="F:identical protein binding"/>
    <property type="evidence" value="ECO:0007669"/>
    <property type="project" value="TreeGrafter"/>
</dbReference>
<dbReference type="OrthoDB" id="9807885at2"/>
<dbReference type="AlphaFoldDB" id="A0A9D3AYG2"/>
<organism evidence="3 4">
    <name type="scientific">Sporotomaculum syntrophicum</name>
    <dbReference type="NCBI Taxonomy" id="182264"/>
    <lineage>
        <taxon>Bacteria</taxon>
        <taxon>Bacillati</taxon>
        <taxon>Bacillota</taxon>
        <taxon>Clostridia</taxon>
        <taxon>Eubacteriales</taxon>
        <taxon>Desulfallaceae</taxon>
        <taxon>Sporotomaculum</taxon>
    </lineage>
</organism>
<dbReference type="InterPro" id="IPR015421">
    <property type="entry name" value="PyrdxlP-dep_Trfase_major"/>
</dbReference>
<dbReference type="PANTHER" id="PTHR11986:SF121">
    <property type="entry name" value="BLR3010 PROTEIN"/>
    <property type="match status" value="1"/>
</dbReference>
<dbReference type="PROSITE" id="PS00600">
    <property type="entry name" value="AA_TRANSFER_CLASS_3"/>
    <property type="match status" value="1"/>
</dbReference>
<dbReference type="SUPFAM" id="SSF53383">
    <property type="entry name" value="PLP-dependent transferases"/>
    <property type="match status" value="1"/>
</dbReference>
<proteinExistence type="predicted"/>
<dbReference type="InterPro" id="IPR050103">
    <property type="entry name" value="Class-III_PLP-dep_AT"/>
</dbReference>
<dbReference type="Pfam" id="PF00202">
    <property type="entry name" value="Aminotran_3"/>
    <property type="match status" value="1"/>
</dbReference>
<dbReference type="FunFam" id="3.40.640.10:FF:000004">
    <property type="entry name" value="Acetylornithine aminotransferase"/>
    <property type="match status" value="1"/>
</dbReference>
<dbReference type="Proteomes" id="UP000798488">
    <property type="component" value="Unassembled WGS sequence"/>
</dbReference>
<name>A0A9D3AYG2_9FIRM</name>
<dbReference type="InterPro" id="IPR005814">
    <property type="entry name" value="Aminotrans_3"/>
</dbReference>
<dbReference type="Gene3D" id="3.40.50.720">
    <property type="entry name" value="NAD(P)-binding Rossmann-like Domain"/>
    <property type="match status" value="1"/>
</dbReference>
<dbReference type="EMBL" id="LSRS01000005">
    <property type="protein sequence ID" value="KAF1084733.1"/>
    <property type="molecule type" value="Genomic_DNA"/>
</dbReference>
<keyword evidence="3" id="KW-0032">Aminotransferase</keyword>
<dbReference type="CDD" id="cd00610">
    <property type="entry name" value="OAT_like"/>
    <property type="match status" value="1"/>
</dbReference>
<dbReference type="SUPFAM" id="SSF51735">
    <property type="entry name" value="NAD(P)-binding Rossmann-fold domains"/>
    <property type="match status" value="1"/>
</dbReference>
<evidence type="ECO:0000313" key="4">
    <source>
        <dbReference type="Proteomes" id="UP000798488"/>
    </source>
</evidence>
<comment type="caution">
    <text evidence="3">The sequence shown here is derived from an EMBL/GenBank/DDBJ whole genome shotgun (WGS) entry which is preliminary data.</text>
</comment>
<dbReference type="GO" id="GO:0030170">
    <property type="term" value="F:pyridoxal phosphate binding"/>
    <property type="evidence" value="ECO:0007669"/>
    <property type="project" value="InterPro"/>
</dbReference>
<evidence type="ECO:0000256" key="1">
    <source>
        <dbReference type="ARBA" id="ARBA00001933"/>
    </source>
</evidence>
<sequence>MHNFSRYVNPHLGDLLEQVHLDKTYIRGEGHYLFDSEGKRYLDFIAAYGALPFGYNPPEIWQAIDEVRTSAEPSFIQPSVLEAAGELARRLIELAPEGLQYVTFTNSGAETVEAAIKMARSATGRPGILSTTNSFHGKTLGALSATGREYYQLPFGAPVEGFKSIPYNDLAALEQELENNNGRYAALLLEPIQGEGGIVVPSSGYLVQARELCRQHGVLFVLDEIQTGLGRTGRLFACEEENLCPDMLLLAKALGGGIFPIGACLSTAEAYSKDFAERHSSTFAANTLGCRIGLKVLDILVRNDQSMIRRVQDNGRRLREALEMLLQRYPRVIKSIRGRGYMLGVEFDLSRADFPSSYLSVLSYQDNLTPLIASYLLNVEGLRVAPTLNGNKVIRLEPSLTVTWEECQVVLQALEKVSNVLDKGNTPELLRPIIGLGNQPIIHKPREEMYPWDRYQPTGHSEEGRFAFIIHPLDLYQYPLFDPSLKGIASDALQKLAELGSQQMKPFVMGRTAVVSRAGRRAYGEFICLPHTAKEMLELNTEVINQELEKALELAQQRGACIAGLGAYTSVVSRGGLLLQGKVLPLTTGNSYTVVAGVEAIKLAARRFKMDLSQCSAAIIGATGAIGRTLAILLSEEMQNIILVGNARHPQASTRRLRQAGAYCCMHLAEQASRGWQPAPDSFGANLLLMDLPPLGTPVDNWLPVVAELEQQGRLVITTDIAQALPRAQVVLTATSSVDELVNPRWLANGAIVCDISKPSNVSPTVRQIRPDVLVIDGGVVAVPGRPTLGWNFGFEQGLGYACMAETMMLALEHHYQDISLGSDLSLDNMMYFRELAVKHGFELAQLRSFEQPLSEQEWERVAKARRQKDHLINIAR</sequence>
<comment type="cofactor">
    <cofactor evidence="1">
        <name>pyridoxal 5'-phosphate</name>
        <dbReference type="ChEBI" id="CHEBI:597326"/>
    </cofactor>
</comment>
<keyword evidence="2" id="KW-0663">Pyridoxal phosphate</keyword>
<dbReference type="InterPro" id="IPR015424">
    <property type="entry name" value="PyrdxlP-dep_Trfase"/>
</dbReference>
<keyword evidence="3" id="KW-0808">Transferase</keyword>
<protein>
    <submittedName>
        <fullName evidence="3">Putrescine aminotransferase</fullName>
        <ecNumber evidence="3">2.6.1.82</ecNumber>
    </submittedName>
</protein>
<dbReference type="EC" id="2.6.1.82" evidence="3"/>
<dbReference type="Gene3D" id="3.40.640.10">
    <property type="entry name" value="Type I PLP-dependent aspartate aminotransferase-like (Major domain)"/>
    <property type="match status" value="1"/>
</dbReference>
<dbReference type="InterPro" id="IPR036291">
    <property type="entry name" value="NAD(P)-bd_dom_sf"/>
</dbReference>
<dbReference type="PANTHER" id="PTHR11986">
    <property type="entry name" value="AMINOTRANSFERASE CLASS III"/>
    <property type="match status" value="1"/>
</dbReference>
<dbReference type="RefSeq" id="WP_161822778.1">
    <property type="nucleotide sequence ID" value="NZ_LSRS01000005.1"/>
</dbReference>
<keyword evidence="4" id="KW-1185">Reference proteome</keyword>
<dbReference type="InterPro" id="IPR049704">
    <property type="entry name" value="Aminotrans_3_PPA_site"/>
</dbReference>
<dbReference type="InterPro" id="IPR015422">
    <property type="entry name" value="PyrdxlP-dep_Trfase_small"/>
</dbReference>
<evidence type="ECO:0000256" key="2">
    <source>
        <dbReference type="ARBA" id="ARBA00022898"/>
    </source>
</evidence>
<accession>A0A9D3AYG2</accession>